<evidence type="ECO:0000256" key="6">
    <source>
        <dbReference type="ARBA" id="ARBA00022729"/>
    </source>
</evidence>
<dbReference type="RefSeq" id="WP_379073416.1">
    <property type="nucleotide sequence ID" value="NZ_JBHTJW010000001.1"/>
</dbReference>
<dbReference type="InterPro" id="IPR023614">
    <property type="entry name" value="Porin_dom_sf"/>
</dbReference>
<evidence type="ECO:0000256" key="5">
    <source>
        <dbReference type="ARBA" id="ARBA00022692"/>
    </source>
</evidence>
<evidence type="ECO:0000259" key="12">
    <source>
        <dbReference type="Pfam" id="PF13609"/>
    </source>
</evidence>
<feature type="domain" description="Porin" evidence="12">
    <location>
        <begin position="64"/>
        <end position="467"/>
    </location>
</feature>
<keyword evidence="6 11" id="KW-0732">Signal</keyword>
<keyword evidence="10" id="KW-0998">Cell outer membrane</keyword>
<dbReference type="PANTHER" id="PTHR34501">
    <property type="entry name" value="PROTEIN YDDL-RELATED"/>
    <property type="match status" value="1"/>
</dbReference>
<evidence type="ECO:0000256" key="9">
    <source>
        <dbReference type="ARBA" id="ARBA00023136"/>
    </source>
</evidence>
<sequence length="490" mass="53734">MTIRHFFKLALLPVAIGQALTAQAETPTTSANQNDQAPSSFMTRFMNDDNPLRLDFNVGDHPSNVQVYGIIDIARTSVNHSLPENYELPNNFYPYNGAKITPRTTSRTEWVNGGLQASRLGIKGEVGKLQMWDRDFKFMYQFEAGFNPLDMKLHDAAQTLADNSGTNANSSVSADSSMNGELFARQAWVGIDGGKLGRVSYGTQYNPFFEITNPYDPNSKADTFSPLGESGTIGGGGGISENSRMKNTVKYGNTYDVEGLGKVNYAGMYQFGNTAGTSEGYGYTGQLGFENSVFGVQFAFNGFNNAVKAGSAAAGNPAANDTITASLYNTEATLIALKWTPNKEIKFTGGWEWYRLKPSSDRTIKYSKLFDQTVFGGVATSALQPGYKQDNNVYYIGASYDFSQRIPALAGLTASVGYYATRFDAIDGPTVSTNSQGKIDTWTSVIDYKINKRFDTYVAYTNNHFSGDKFPRSTWYQDVKAVGAGVRFRF</sequence>
<evidence type="ECO:0000256" key="3">
    <source>
        <dbReference type="ARBA" id="ARBA00022448"/>
    </source>
</evidence>
<comment type="subunit">
    <text evidence="2">Homotrimer.</text>
</comment>
<dbReference type="PANTHER" id="PTHR34501:SF9">
    <property type="entry name" value="MAJOR OUTER MEMBRANE PROTEIN P.IA"/>
    <property type="match status" value="1"/>
</dbReference>
<dbReference type="Gene3D" id="2.40.160.10">
    <property type="entry name" value="Porin"/>
    <property type="match status" value="1"/>
</dbReference>
<comment type="caution">
    <text evidence="13">The sequence shown here is derived from an EMBL/GenBank/DDBJ whole genome shotgun (WGS) entry which is preliminary data.</text>
</comment>
<organism evidence="13 14">
    <name type="scientific">Methylophilus glucosoxydans</name>
    <dbReference type="NCBI Taxonomy" id="752553"/>
    <lineage>
        <taxon>Bacteria</taxon>
        <taxon>Pseudomonadati</taxon>
        <taxon>Pseudomonadota</taxon>
        <taxon>Betaproteobacteria</taxon>
        <taxon>Nitrosomonadales</taxon>
        <taxon>Methylophilaceae</taxon>
        <taxon>Methylophilus</taxon>
    </lineage>
</organism>
<name>A0ABW3GDK2_9PROT</name>
<evidence type="ECO:0000256" key="8">
    <source>
        <dbReference type="ARBA" id="ARBA00023114"/>
    </source>
</evidence>
<gene>
    <name evidence="13" type="ORF">ACFQ1T_00820</name>
</gene>
<keyword evidence="4" id="KW-1134">Transmembrane beta strand</keyword>
<reference evidence="14" key="1">
    <citation type="journal article" date="2019" name="Int. J. Syst. Evol. Microbiol.">
        <title>The Global Catalogue of Microorganisms (GCM) 10K type strain sequencing project: providing services to taxonomists for standard genome sequencing and annotation.</title>
        <authorList>
            <consortium name="The Broad Institute Genomics Platform"/>
            <consortium name="The Broad Institute Genome Sequencing Center for Infectious Disease"/>
            <person name="Wu L."/>
            <person name="Ma J."/>
        </authorList>
    </citation>
    <scope>NUCLEOTIDE SEQUENCE [LARGE SCALE GENOMIC DNA]</scope>
    <source>
        <strain evidence="14">CCUG 59685</strain>
    </source>
</reference>
<comment type="subcellular location">
    <subcellularLocation>
        <location evidence="1">Cell outer membrane</location>
        <topology evidence="1">Multi-pass membrane protein</topology>
    </subcellularLocation>
</comment>
<proteinExistence type="predicted"/>
<evidence type="ECO:0000256" key="10">
    <source>
        <dbReference type="ARBA" id="ARBA00023237"/>
    </source>
</evidence>
<keyword evidence="8" id="KW-0626">Porin</keyword>
<dbReference type="Pfam" id="PF13609">
    <property type="entry name" value="Porin_4"/>
    <property type="match status" value="1"/>
</dbReference>
<evidence type="ECO:0000256" key="2">
    <source>
        <dbReference type="ARBA" id="ARBA00011233"/>
    </source>
</evidence>
<keyword evidence="14" id="KW-1185">Reference proteome</keyword>
<dbReference type="CDD" id="cd00342">
    <property type="entry name" value="gram_neg_porins"/>
    <property type="match status" value="1"/>
</dbReference>
<keyword evidence="3" id="KW-0813">Transport</keyword>
<keyword evidence="5" id="KW-0812">Transmembrane</keyword>
<accession>A0ABW3GDK2</accession>
<dbReference type="InterPro" id="IPR033900">
    <property type="entry name" value="Gram_neg_porin_domain"/>
</dbReference>
<evidence type="ECO:0000256" key="11">
    <source>
        <dbReference type="SAM" id="SignalP"/>
    </source>
</evidence>
<dbReference type="SUPFAM" id="SSF56935">
    <property type="entry name" value="Porins"/>
    <property type="match status" value="1"/>
</dbReference>
<protein>
    <submittedName>
        <fullName evidence="13">Porin</fullName>
    </submittedName>
</protein>
<evidence type="ECO:0000313" key="14">
    <source>
        <dbReference type="Proteomes" id="UP001597106"/>
    </source>
</evidence>
<keyword evidence="7" id="KW-0406">Ion transport</keyword>
<evidence type="ECO:0000256" key="7">
    <source>
        <dbReference type="ARBA" id="ARBA00023065"/>
    </source>
</evidence>
<feature type="signal peptide" evidence="11">
    <location>
        <begin position="1"/>
        <end position="24"/>
    </location>
</feature>
<feature type="chain" id="PRO_5046439997" evidence="11">
    <location>
        <begin position="25"/>
        <end position="490"/>
    </location>
</feature>
<dbReference type="EMBL" id="JBHTJW010000001">
    <property type="protein sequence ID" value="MFD0928309.1"/>
    <property type="molecule type" value="Genomic_DNA"/>
</dbReference>
<evidence type="ECO:0000313" key="13">
    <source>
        <dbReference type="EMBL" id="MFD0928309.1"/>
    </source>
</evidence>
<keyword evidence="9" id="KW-0472">Membrane</keyword>
<evidence type="ECO:0000256" key="4">
    <source>
        <dbReference type="ARBA" id="ARBA00022452"/>
    </source>
</evidence>
<dbReference type="InterPro" id="IPR050298">
    <property type="entry name" value="Gram-neg_bact_OMP"/>
</dbReference>
<dbReference type="Proteomes" id="UP001597106">
    <property type="component" value="Unassembled WGS sequence"/>
</dbReference>
<evidence type="ECO:0000256" key="1">
    <source>
        <dbReference type="ARBA" id="ARBA00004571"/>
    </source>
</evidence>